<evidence type="ECO:0000256" key="1">
    <source>
        <dbReference type="ARBA" id="ARBA00005656"/>
    </source>
</evidence>
<dbReference type="InterPro" id="IPR050500">
    <property type="entry name" value="Phos_Acetyltrans/Butyryltrans"/>
</dbReference>
<dbReference type="PANTHER" id="PTHR43356">
    <property type="entry name" value="PHOSPHATE ACETYLTRANSFERASE"/>
    <property type="match status" value="1"/>
</dbReference>
<name>A0A517Z8E0_9PLAN</name>
<evidence type="ECO:0000256" key="3">
    <source>
        <dbReference type="ARBA" id="ARBA00023315"/>
    </source>
</evidence>
<dbReference type="SUPFAM" id="SSF53659">
    <property type="entry name" value="Isocitrate/Isopropylmalate dehydrogenase-like"/>
    <property type="match status" value="1"/>
</dbReference>
<accession>A0A517Z8E0</accession>
<dbReference type="EMBL" id="CP036275">
    <property type="protein sequence ID" value="QDU38746.1"/>
    <property type="molecule type" value="Genomic_DNA"/>
</dbReference>
<dbReference type="Pfam" id="PF01515">
    <property type="entry name" value="PTA_PTB"/>
    <property type="match status" value="1"/>
</dbReference>
<keyword evidence="2 5" id="KW-0808">Transferase</keyword>
<reference evidence="5 6" key="1">
    <citation type="submission" date="2019-02" db="EMBL/GenBank/DDBJ databases">
        <title>Deep-cultivation of Planctomycetes and their phenomic and genomic characterization uncovers novel biology.</title>
        <authorList>
            <person name="Wiegand S."/>
            <person name="Jogler M."/>
            <person name="Boedeker C."/>
            <person name="Pinto D."/>
            <person name="Vollmers J."/>
            <person name="Rivas-Marin E."/>
            <person name="Kohn T."/>
            <person name="Peeters S.H."/>
            <person name="Heuer A."/>
            <person name="Rast P."/>
            <person name="Oberbeckmann S."/>
            <person name="Bunk B."/>
            <person name="Jeske O."/>
            <person name="Meyerdierks A."/>
            <person name="Storesund J.E."/>
            <person name="Kallscheuer N."/>
            <person name="Luecker S."/>
            <person name="Lage O.M."/>
            <person name="Pohl T."/>
            <person name="Merkel B.J."/>
            <person name="Hornburger P."/>
            <person name="Mueller R.-W."/>
            <person name="Bruemmer F."/>
            <person name="Labrenz M."/>
            <person name="Spormann A.M."/>
            <person name="Op den Camp H."/>
            <person name="Overmann J."/>
            <person name="Amann R."/>
            <person name="Jetten M.S.M."/>
            <person name="Mascher T."/>
            <person name="Medema M.H."/>
            <person name="Devos D.P."/>
            <person name="Kaster A.-K."/>
            <person name="Ovreas L."/>
            <person name="Rohde M."/>
            <person name="Galperin M.Y."/>
            <person name="Jogler C."/>
        </authorList>
    </citation>
    <scope>NUCLEOTIDE SEQUENCE [LARGE SCALE GENOMIC DNA]</scope>
    <source>
        <strain evidence="5 6">Mal4</strain>
    </source>
</reference>
<evidence type="ECO:0000313" key="6">
    <source>
        <dbReference type="Proteomes" id="UP000320496"/>
    </source>
</evidence>
<dbReference type="PANTHER" id="PTHR43356:SF2">
    <property type="entry name" value="PHOSPHATE ACETYLTRANSFERASE"/>
    <property type="match status" value="1"/>
</dbReference>
<dbReference type="InterPro" id="IPR002505">
    <property type="entry name" value="PTA_PTB"/>
</dbReference>
<dbReference type="PIRSF" id="PIRSF000428">
    <property type="entry name" value="P_Ac_trans"/>
    <property type="match status" value="1"/>
</dbReference>
<dbReference type="Gene3D" id="3.40.718.10">
    <property type="entry name" value="Isopropylmalate Dehydrogenase"/>
    <property type="match status" value="1"/>
</dbReference>
<dbReference type="Proteomes" id="UP000320496">
    <property type="component" value="Chromosome"/>
</dbReference>
<dbReference type="AlphaFoldDB" id="A0A517Z8E0"/>
<dbReference type="RefSeq" id="WP_145369996.1">
    <property type="nucleotide sequence ID" value="NZ_CP036275.1"/>
</dbReference>
<evidence type="ECO:0000313" key="5">
    <source>
        <dbReference type="EMBL" id="QDU38746.1"/>
    </source>
</evidence>
<gene>
    <name evidence="5" type="primary">pta</name>
    <name evidence="5" type="ORF">Mal4_30760</name>
</gene>
<comment type="similarity">
    <text evidence="1">Belongs to the phosphate acetyltransferase and butyryltransferase family.</text>
</comment>
<dbReference type="GO" id="GO:0008959">
    <property type="term" value="F:phosphate acetyltransferase activity"/>
    <property type="evidence" value="ECO:0007669"/>
    <property type="project" value="UniProtKB-EC"/>
</dbReference>
<dbReference type="InterPro" id="IPR012147">
    <property type="entry name" value="P_Ac_Bu_trans"/>
</dbReference>
<keyword evidence="6" id="KW-1185">Reference proteome</keyword>
<proteinExistence type="inferred from homology"/>
<dbReference type="KEGG" id="mri:Mal4_30760"/>
<keyword evidence="3 5" id="KW-0012">Acyltransferase</keyword>
<organism evidence="5 6">
    <name type="scientific">Maioricimonas rarisocia</name>
    <dbReference type="NCBI Taxonomy" id="2528026"/>
    <lineage>
        <taxon>Bacteria</taxon>
        <taxon>Pseudomonadati</taxon>
        <taxon>Planctomycetota</taxon>
        <taxon>Planctomycetia</taxon>
        <taxon>Planctomycetales</taxon>
        <taxon>Planctomycetaceae</taxon>
        <taxon>Maioricimonas</taxon>
    </lineage>
</organism>
<evidence type="ECO:0000256" key="2">
    <source>
        <dbReference type="ARBA" id="ARBA00022679"/>
    </source>
</evidence>
<dbReference type="EC" id="2.3.1.8" evidence="5"/>
<protein>
    <submittedName>
        <fullName evidence="5">Phosphate acetyltransferase</fullName>
        <ecNumber evidence="5">2.3.1.8</ecNumber>
    </submittedName>
</protein>
<evidence type="ECO:0000259" key="4">
    <source>
        <dbReference type="Pfam" id="PF01515"/>
    </source>
</evidence>
<sequence length="303" mass="32324">MPIRSFDELFAAADAESRRIPVAAAGGADPTVLQALATAESRGWVEPIVTGQADDIRRVADQLELDLTPFHIIEDDGTSAEAAVAAVRAGEARLLMKGQIATPALMKAVLDRENGLRTERTICQVVLMEILRDQRRFLLADTGVTIEPSFAQKEDILRSLVDVAHLLGLTSPRVAVMSASEKVSGALPDTEEAARLAQKAATGQYGDCNVQGPLSFDLAYSTDAGEKKQIEGDVTGAADAMLFPNLLSANLTVKALMYAADCRFGGVLWGAACPVIFMSRADTTETRLRSIALGLHSLKWDAG</sequence>
<feature type="domain" description="Phosphate acetyl/butaryl transferase" evidence="4">
    <location>
        <begin position="82"/>
        <end position="293"/>
    </location>
</feature>
<dbReference type="OrthoDB" id="9774179at2"/>